<dbReference type="Proteomes" id="UP001049176">
    <property type="component" value="Chromosome 5"/>
</dbReference>
<evidence type="ECO:0000256" key="1">
    <source>
        <dbReference type="ARBA" id="ARBA00001255"/>
    </source>
</evidence>
<evidence type="ECO:0000313" key="6">
    <source>
        <dbReference type="Proteomes" id="UP001049176"/>
    </source>
</evidence>
<comment type="caution">
    <text evidence="5">The sequence shown here is derived from an EMBL/GenBank/DDBJ whole genome shotgun (WGS) entry which is preliminary data.</text>
</comment>
<accession>A0A9P7RY55</accession>
<comment type="catalytic activity">
    <reaction evidence="1">
        <text>Hydrolysis of terminal, non-reducing alpha-D-galactose residues in alpha-D-galactosides, including galactose oligosaccharides, galactomannans and galactolipids.</text>
        <dbReference type="EC" id="3.2.1.22"/>
    </reaction>
</comment>
<evidence type="ECO:0000259" key="4">
    <source>
        <dbReference type="Pfam" id="PF03537"/>
    </source>
</evidence>
<dbReference type="SUPFAM" id="SSF51445">
    <property type="entry name" value="(Trans)glycosidases"/>
    <property type="match status" value="1"/>
</dbReference>
<dbReference type="EC" id="3.2.1.22" evidence="2"/>
<keyword evidence="3" id="KW-0732">Signal</keyword>
<dbReference type="RefSeq" id="XP_043008330.1">
    <property type="nucleotide sequence ID" value="XM_043153046.1"/>
</dbReference>
<reference evidence="5" key="1">
    <citation type="journal article" date="2021" name="Genome Biol. Evol.">
        <title>The assembled and annotated genome of the fairy-ring fungus Marasmius oreades.</title>
        <authorList>
            <person name="Hiltunen M."/>
            <person name="Ament-Velasquez S.L."/>
            <person name="Johannesson H."/>
        </authorList>
    </citation>
    <scope>NUCLEOTIDE SEQUENCE</scope>
    <source>
        <strain evidence="5">03SP1</strain>
    </source>
</reference>
<dbReference type="OrthoDB" id="2108802at2759"/>
<sequence length="278" mass="31143">MISSVLLVFALSLFASTNAAAAVTNAKRAITPLPANGKFDYQIGGAYTPDSDVKVVTRDRTESPAQGKYNICYVNAFQTQPDEKAFWQSSERDHLLLRNANGEYFVDPEWPDEFLLDTSKDQNRQEIAAVINGWISDCKQKGFNAIEADNLDTFSRSKGLLTVDNNLQLAKILTDHAHSLDMAFGQKNAGEVAARAKKEAGFDFAVVEQCQEFEECDTYTDVYGNQMLEIEYYNEDLPENGLENFKDACQARGNQISIIFRDVEVRPPGSEDRVYQEC</sequence>
<feature type="domain" description="Glycoside-hydrolase family GH114 TIM-barrel" evidence="4">
    <location>
        <begin position="38"/>
        <end position="265"/>
    </location>
</feature>
<dbReference type="InterPro" id="IPR017853">
    <property type="entry name" value="GH"/>
</dbReference>
<dbReference type="GO" id="GO:0004557">
    <property type="term" value="F:alpha-galactosidase activity"/>
    <property type="evidence" value="ECO:0007669"/>
    <property type="project" value="UniProtKB-EC"/>
</dbReference>
<dbReference type="Pfam" id="PF03537">
    <property type="entry name" value="Glyco_hydro_114"/>
    <property type="match status" value="1"/>
</dbReference>
<evidence type="ECO:0000256" key="2">
    <source>
        <dbReference type="ARBA" id="ARBA00012755"/>
    </source>
</evidence>
<gene>
    <name evidence="5" type="ORF">E1B28_008261</name>
</gene>
<dbReference type="AlphaFoldDB" id="A0A9P7RY55"/>
<protein>
    <recommendedName>
        <fullName evidence="2">alpha-galactosidase</fullName>
        <ecNumber evidence="2">3.2.1.22</ecNumber>
    </recommendedName>
</protein>
<dbReference type="GeneID" id="66077337"/>
<dbReference type="PANTHER" id="PTHR35273:SF2">
    <property type="entry name" value="ALPHA-GALACTOSIDASE"/>
    <property type="match status" value="1"/>
</dbReference>
<keyword evidence="6" id="KW-1185">Reference proteome</keyword>
<evidence type="ECO:0000256" key="3">
    <source>
        <dbReference type="SAM" id="SignalP"/>
    </source>
</evidence>
<organism evidence="5 6">
    <name type="scientific">Marasmius oreades</name>
    <name type="common">fairy-ring Marasmius</name>
    <dbReference type="NCBI Taxonomy" id="181124"/>
    <lineage>
        <taxon>Eukaryota</taxon>
        <taxon>Fungi</taxon>
        <taxon>Dikarya</taxon>
        <taxon>Basidiomycota</taxon>
        <taxon>Agaricomycotina</taxon>
        <taxon>Agaricomycetes</taxon>
        <taxon>Agaricomycetidae</taxon>
        <taxon>Agaricales</taxon>
        <taxon>Marasmiineae</taxon>
        <taxon>Marasmiaceae</taxon>
        <taxon>Marasmius</taxon>
    </lineage>
</organism>
<feature type="signal peptide" evidence="3">
    <location>
        <begin position="1"/>
        <end position="21"/>
    </location>
</feature>
<name>A0A9P7RY55_9AGAR</name>
<dbReference type="Gene3D" id="3.20.20.70">
    <property type="entry name" value="Aldolase class I"/>
    <property type="match status" value="1"/>
</dbReference>
<evidence type="ECO:0000313" key="5">
    <source>
        <dbReference type="EMBL" id="KAG7091860.1"/>
    </source>
</evidence>
<dbReference type="PANTHER" id="PTHR35273">
    <property type="entry name" value="ALPHA-1,4 POLYGALACTOSAMINIDASE, PUTATIVE (AFU_ORTHOLOGUE AFUA_3G07890)-RELATED"/>
    <property type="match status" value="1"/>
</dbReference>
<proteinExistence type="predicted"/>
<dbReference type="EMBL" id="CM032185">
    <property type="protein sequence ID" value="KAG7091860.1"/>
    <property type="molecule type" value="Genomic_DNA"/>
</dbReference>
<dbReference type="KEGG" id="more:E1B28_008261"/>
<dbReference type="InterPro" id="IPR004352">
    <property type="entry name" value="GH114_TIM-barrel"/>
</dbReference>
<feature type="chain" id="PRO_5040202146" description="alpha-galactosidase" evidence="3">
    <location>
        <begin position="22"/>
        <end position="278"/>
    </location>
</feature>
<dbReference type="InterPro" id="IPR013785">
    <property type="entry name" value="Aldolase_TIM"/>
</dbReference>